<dbReference type="PANTHER" id="PTHR48207">
    <property type="entry name" value="SUCCINATE--HYDROXYMETHYLGLUTARATE COA-TRANSFERASE"/>
    <property type="match status" value="1"/>
</dbReference>
<dbReference type="GeneID" id="1442014"/>
<accession>Q97A79</accession>
<reference evidence="2 3" key="1">
    <citation type="journal article" date="1999" name="Proc. Jpn. Acad.">
        <title>Determination of the complete genomic DNA sequence of Thermoplasma volvanium GSS1.</title>
        <authorList>
            <person name="Kawashima T."/>
            <person name="Yamamoto Y."/>
            <person name="Aramaki H."/>
            <person name="Nunoshiba T."/>
            <person name="Kawamoto T."/>
            <person name="Watanabe K."/>
            <person name="Yamazaki M."/>
            <person name="Kanehori K."/>
            <person name="Amano N."/>
            <person name="Ohya Y."/>
            <person name="Makino K."/>
            <person name="Suzuki M."/>
        </authorList>
    </citation>
    <scope>NUCLEOTIDE SEQUENCE [LARGE SCALE GENOMIC DNA]</scope>
    <source>
        <strain evidence="3">ATCC 51530 / DSM 4299 / JCM 9571 / NBRC 15438 / GSS1</strain>
    </source>
</reference>
<dbReference type="Gene3D" id="3.30.1540.10">
    <property type="entry name" value="formyl-coa transferase, domain 3"/>
    <property type="match status" value="1"/>
</dbReference>
<organism evidence="2 3">
    <name type="scientific">Thermoplasma volcanium (strain ATCC 51530 / DSM 4299 / JCM 9571 / NBRC 15438 / GSS1)</name>
    <dbReference type="NCBI Taxonomy" id="273116"/>
    <lineage>
        <taxon>Archaea</taxon>
        <taxon>Methanobacteriati</taxon>
        <taxon>Thermoplasmatota</taxon>
        <taxon>Thermoplasmata</taxon>
        <taxon>Thermoplasmatales</taxon>
        <taxon>Thermoplasmataceae</taxon>
        <taxon>Thermoplasma</taxon>
    </lineage>
</organism>
<reference evidence="2 3" key="2">
    <citation type="journal article" date="2000" name="Proc. Natl. Acad. Sci. U.S.A.">
        <title>Archaeal adaptation to higher temperatures revealed by genomic sequence of Thermoplasma volcanium.</title>
        <authorList>
            <person name="Kawashima T."/>
            <person name="Amano N."/>
            <person name="Koike H."/>
            <person name="Makino S."/>
            <person name="Higuchi S."/>
            <person name="Kawashima-Ohya Y."/>
            <person name="Watanabe K."/>
            <person name="Yamazaki M."/>
            <person name="Kanehori K."/>
            <person name="Kawamoto T."/>
            <person name="Nunoshiba T."/>
            <person name="Yamamoto Y."/>
            <person name="Aramaki H."/>
            <person name="Makino K."/>
            <person name="Suzuki M."/>
        </authorList>
    </citation>
    <scope>NUCLEOTIDE SEQUENCE [LARGE SCALE GENOMIC DNA]</scope>
    <source>
        <strain evidence="3">ATCC 51530 / DSM 4299 / JCM 9571 / NBRC 15438 / GSS1</strain>
    </source>
</reference>
<dbReference type="GO" id="GO:0008410">
    <property type="term" value="F:CoA-transferase activity"/>
    <property type="evidence" value="ECO:0007669"/>
    <property type="project" value="TreeGrafter"/>
</dbReference>
<dbReference type="AlphaFoldDB" id="Q97A79"/>
<dbReference type="InterPro" id="IPR050483">
    <property type="entry name" value="CoA-transferase_III_domain"/>
</dbReference>
<name>Q97A79_THEVO</name>
<dbReference type="KEGG" id="tvo:TVG0958399"/>
<keyword evidence="3" id="KW-1185">Reference proteome</keyword>
<dbReference type="STRING" id="273116.gene:9381723"/>
<dbReference type="OrthoDB" id="28444at2157"/>
<dbReference type="Proteomes" id="UP000001017">
    <property type="component" value="Chromosome"/>
</dbReference>
<evidence type="ECO:0000256" key="1">
    <source>
        <dbReference type="ARBA" id="ARBA00022679"/>
    </source>
</evidence>
<gene>
    <name evidence="2" type="ORF">TVG0958399</name>
</gene>
<dbReference type="InterPro" id="IPR003673">
    <property type="entry name" value="CoA-Trfase_fam_III"/>
</dbReference>
<evidence type="ECO:0000313" key="3">
    <source>
        <dbReference type="Proteomes" id="UP000001017"/>
    </source>
</evidence>
<proteinExistence type="predicted"/>
<dbReference type="EMBL" id="BA000011">
    <property type="protein sequence ID" value="BAB60073.1"/>
    <property type="molecule type" value="Genomic_DNA"/>
</dbReference>
<sequence length="372" mass="41631">MRAIEIGHIVAGPTAGLLLSDLGFEVIKVERPKSGDIARSLTGTSSGAFAFYNRNKKSVTIDFKQKEGRDVLMKLIGTSDVLIDNLGYGALESAGLSYDEMKKHNPGLIYLSIRGYGNGPYEKRKSLDFPIEIHSGLAYMTGTLEKPMRVGASMIDMSAAMFGVIAVLDAIIEREKTGKGKQVTIGMFETALFFMGQHITTYQLIGKELKPINEDGFAWGIYDFFTTKDNKKVFVAVTTEDQWKKFCEVFSLSFCDEFPTNAIRYSKRDTLIPMLQDVMGKFDSTGLVERLESANISYAVLNKPWDLLNDPHASAKMISEEYCGRKIMVPYSPIGYNYVSDPPKLGDYTREVLRELGYSDYEIDYMEHNGIV</sequence>
<dbReference type="InterPro" id="IPR044855">
    <property type="entry name" value="CoA-Trfase_III_dom3_sf"/>
</dbReference>
<dbReference type="eggNOG" id="arCOG02304">
    <property type="taxonomic scope" value="Archaea"/>
</dbReference>
<dbReference type="HOGENOM" id="CLU_033975_2_1_2"/>
<dbReference type="InterPro" id="IPR023606">
    <property type="entry name" value="CoA-Trfase_III_dom_1_sf"/>
</dbReference>
<dbReference type="PANTHER" id="PTHR48207:SF3">
    <property type="entry name" value="SUCCINATE--HYDROXYMETHYLGLUTARATE COA-TRANSFERASE"/>
    <property type="match status" value="1"/>
</dbReference>
<dbReference type="PaxDb" id="273116-14325148"/>
<dbReference type="RefSeq" id="WP_010917166.1">
    <property type="nucleotide sequence ID" value="NC_002689.2"/>
</dbReference>
<evidence type="ECO:0000313" key="2">
    <source>
        <dbReference type="EMBL" id="BAB60073.1"/>
    </source>
</evidence>
<dbReference type="Pfam" id="PF02515">
    <property type="entry name" value="CoA_transf_3"/>
    <property type="match status" value="1"/>
</dbReference>
<keyword evidence="1" id="KW-0808">Transferase</keyword>
<dbReference type="PhylomeDB" id="Q97A79"/>
<dbReference type="SUPFAM" id="SSF89796">
    <property type="entry name" value="CoA-transferase family III (CaiB/BaiF)"/>
    <property type="match status" value="1"/>
</dbReference>
<protein>
    <submittedName>
        <fullName evidence="2">Uncharacterized protein</fullName>
    </submittedName>
</protein>
<dbReference type="Gene3D" id="3.40.50.10540">
    <property type="entry name" value="Crotonobetainyl-coa:carnitine coa-transferase, domain 1"/>
    <property type="match status" value="1"/>
</dbReference>